<sequence length="477" mass="53604">MKGSHACWKKLRIPKLTSAARLKALLVPRVDGKRRAIMFNRKVFIRIISVLLCIASVVALRVTDDESRRVFHYLRNYSREWSLLNNVTWGSVGAALATVTCGGYVIITMGLLCAAATGELQGKKTELFLLGLGIILFGVVGALSLASIESVPPDLVDNAAVLGALCLVTALVFIADLLMTTPEQREKKKTQHDDPTYKDPVKPTTLSVENETKVPKKDGSIQSLHENGQSGSVNEGFDKQFSKNRQDESQSPETAHRPATSDVDVASQYIRYDGDIKFIDAERQIREARNDRQQSENLNRYRDSDGELRDSYQHEINNERRLYKGQELIMRPPDEIDTPKFPIIGDKYEPAFPKIINPSVKIMKIERNVDDNFNNKHGRYSDSSQYDNVPTRIASGILKHRDRAYISRALGTDGHRDEIEALEEWVGVLRKSTTGTQTGNVPSSPTDPGYVRHTANNWPREMKAKISRSSPERERNN</sequence>
<name>A0A9R1TJC3_9HYME</name>
<proteinExistence type="predicted"/>
<feature type="region of interest" description="Disordered" evidence="1">
    <location>
        <begin position="184"/>
        <end position="262"/>
    </location>
</feature>
<dbReference type="AlphaFoldDB" id="A0A9R1TJC3"/>
<dbReference type="RefSeq" id="XP_011310327.1">
    <property type="nucleotide sequence ID" value="XM_011312025.1"/>
</dbReference>
<feature type="compositionally biased region" description="Basic and acidic residues" evidence="1">
    <location>
        <begin position="210"/>
        <end position="219"/>
    </location>
</feature>
<feature type="transmembrane region" description="Helical" evidence="2">
    <location>
        <begin position="160"/>
        <end position="179"/>
    </location>
</feature>
<feature type="transmembrane region" description="Helical" evidence="2">
    <location>
        <begin position="43"/>
        <end position="62"/>
    </location>
</feature>
<keyword evidence="2" id="KW-1133">Transmembrane helix</keyword>
<feature type="region of interest" description="Disordered" evidence="1">
    <location>
        <begin position="433"/>
        <end position="477"/>
    </location>
</feature>
<feature type="transmembrane region" description="Helical" evidence="2">
    <location>
        <begin position="127"/>
        <end position="148"/>
    </location>
</feature>
<dbReference type="GeneID" id="105270831"/>
<feature type="compositionally biased region" description="Basic and acidic residues" evidence="1">
    <location>
        <begin position="236"/>
        <end position="248"/>
    </location>
</feature>
<feature type="compositionally biased region" description="Basic and acidic residues" evidence="1">
    <location>
        <begin position="184"/>
        <end position="201"/>
    </location>
</feature>
<evidence type="ECO:0000256" key="2">
    <source>
        <dbReference type="SAM" id="Phobius"/>
    </source>
</evidence>
<feature type="transmembrane region" description="Helical" evidence="2">
    <location>
        <begin position="89"/>
        <end position="115"/>
    </location>
</feature>
<accession>A0A9R1TJC3</accession>
<keyword evidence="3" id="KW-1185">Reference proteome</keyword>
<feature type="compositionally biased region" description="Polar residues" evidence="1">
    <location>
        <begin position="433"/>
        <end position="446"/>
    </location>
</feature>
<evidence type="ECO:0000313" key="4">
    <source>
        <dbReference type="RefSeq" id="XP_011310327.1"/>
    </source>
</evidence>
<feature type="region of interest" description="Disordered" evidence="1">
    <location>
        <begin position="287"/>
        <end position="310"/>
    </location>
</feature>
<dbReference type="Proteomes" id="UP000694866">
    <property type="component" value="Unplaced"/>
</dbReference>
<evidence type="ECO:0000256" key="1">
    <source>
        <dbReference type="SAM" id="MobiDB-lite"/>
    </source>
</evidence>
<keyword evidence="2" id="KW-0812">Transmembrane</keyword>
<dbReference type="KEGG" id="fas:105270831"/>
<reference evidence="4" key="1">
    <citation type="submission" date="2025-08" db="UniProtKB">
        <authorList>
            <consortium name="RefSeq"/>
        </authorList>
    </citation>
    <scope>IDENTIFICATION</scope>
    <source>
        <strain evidence="4">USDA-PBARC FA_bdor</strain>
        <tissue evidence="4">Whole organism</tissue>
    </source>
</reference>
<evidence type="ECO:0000313" key="3">
    <source>
        <dbReference type="Proteomes" id="UP000694866"/>
    </source>
</evidence>
<dbReference type="OrthoDB" id="8180835at2759"/>
<organism evidence="3 4">
    <name type="scientific">Fopius arisanus</name>
    <dbReference type="NCBI Taxonomy" id="64838"/>
    <lineage>
        <taxon>Eukaryota</taxon>
        <taxon>Metazoa</taxon>
        <taxon>Ecdysozoa</taxon>
        <taxon>Arthropoda</taxon>
        <taxon>Hexapoda</taxon>
        <taxon>Insecta</taxon>
        <taxon>Pterygota</taxon>
        <taxon>Neoptera</taxon>
        <taxon>Endopterygota</taxon>
        <taxon>Hymenoptera</taxon>
        <taxon>Apocrita</taxon>
        <taxon>Ichneumonoidea</taxon>
        <taxon>Braconidae</taxon>
        <taxon>Opiinae</taxon>
        <taxon>Fopius</taxon>
    </lineage>
</organism>
<protein>
    <submittedName>
        <fullName evidence="4">Uncharacterized protein</fullName>
    </submittedName>
</protein>
<feature type="compositionally biased region" description="Polar residues" evidence="1">
    <location>
        <begin position="220"/>
        <end position="233"/>
    </location>
</feature>
<gene>
    <name evidence="4" type="primary">LOC105270831</name>
</gene>
<keyword evidence="2" id="KW-0472">Membrane</keyword>
<feature type="compositionally biased region" description="Basic and acidic residues" evidence="1">
    <location>
        <begin position="460"/>
        <end position="477"/>
    </location>
</feature>